<keyword evidence="6" id="KW-1185">Reference proteome</keyword>
<sequence>MGETFKLVGKHFATALPARGVDLTQEQLSLMHVINQTKESTQQELSSILHKDKSGILRLTDELERKKLVVRQADTQDRRKKSLVLTEKGTEIMVKALAVEADVLTKLLAGVTDQELDVFLSVLHKIQRNGRD</sequence>
<dbReference type="PANTHER" id="PTHR33164:SF64">
    <property type="entry name" value="TRANSCRIPTIONAL REGULATOR SLYA"/>
    <property type="match status" value="1"/>
</dbReference>
<comment type="caution">
    <text evidence="5">The sequence shown here is derived from an EMBL/GenBank/DDBJ whole genome shotgun (WGS) entry which is preliminary data.</text>
</comment>
<accession>A0AAP2GGB2</accession>
<protein>
    <submittedName>
        <fullName evidence="5">MarR family transcriptional regulator</fullName>
    </submittedName>
</protein>
<feature type="domain" description="HTH marR-type" evidence="4">
    <location>
        <begin position="1"/>
        <end position="128"/>
    </location>
</feature>
<organism evidence="5 6">
    <name type="scientific">Dawidia soli</name>
    <dbReference type="NCBI Taxonomy" id="2782352"/>
    <lineage>
        <taxon>Bacteria</taxon>
        <taxon>Pseudomonadati</taxon>
        <taxon>Bacteroidota</taxon>
        <taxon>Cytophagia</taxon>
        <taxon>Cytophagales</taxon>
        <taxon>Chryseotaleaceae</taxon>
        <taxon>Dawidia</taxon>
    </lineage>
</organism>
<dbReference type="SMART" id="SM00347">
    <property type="entry name" value="HTH_MARR"/>
    <property type="match status" value="1"/>
</dbReference>
<dbReference type="GO" id="GO:0006950">
    <property type="term" value="P:response to stress"/>
    <property type="evidence" value="ECO:0007669"/>
    <property type="project" value="TreeGrafter"/>
</dbReference>
<dbReference type="PROSITE" id="PS50995">
    <property type="entry name" value="HTH_MARR_2"/>
    <property type="match status" value="1"/>
</dbReference>
<keyword evidence="2" id="KW-0238">DNA-binding</keyword>
<gene>
    <name evidence="5" type="ORF">KK078_05210</name>
</gene>
<reference evidence="5 6" key="1">
    <citation type="submission" date="2021-05" db="EMBL/GenBank/DDBJ databases">
        <title>A Polyphasic approach of four new species of the genus Ohtaekwangia: Ohtaekwangia histidinii sp. nov., Ohtaekwangia cretensis sp. nov., Ohtaekwangia indiensis sp. nov., Ohtaekwangia reichenbachii sp. nov. from diverse environment.</title>
        <authorList>
            <person name="Octaviana S."/>
        </authorList>
    </citation>
    <scope>NUCLEOTIDE SEQUENCE [LARGE SCALE GENOMIC DNA]</scope>
    <source>
        <strain evidence="5 6">PWU37</strain>
    </source>
</reference>
<proteinExistence type="predicted"/>
<dbReference type="AlphaFoldDB" id="A0AAP2GGB2"/>
<keyword evidence="3" id="KW-0804">Transcription</keyword>
<dbReference type="RefSeq" id="WP_254089192.1">
    <property type="nucleotide sequence ID" value="NZ_JAHESC010000005.1"/>
</dbReference>
<dbReference type="InterPro" id="IPR036390">
    <property type="entry name" value="WH_DNA-bd_sf"/>
</dbReference>
<evidence type="ECO:0000256" key="1">
    <source>
        <dbReference type="ARBA" id="ARBA00023015"/>
    </source>
</evidence>
<dbReference type="InterPro" id="IPR039422">
    <property type="entry name" value="MarR/SlyA-like"/>
</dbReference>
<dbReference type="Proteomes" id="UP001319180">
    <property type="component" value="Unassembled WGS sequence"/>
</dbReference>
<evidence type="ECO:0000313" key="6">
    <source>
        <dbReference type="Proteomes" id="UP001319180"/>
    </source>
</evidence>
<evidence type="ECO:0000259" key="4">
    <source>
        <dbReference type="PROSITE" id="PS50995"/>
    </source>
</evidence>
<dbReference type="PANTHER" id="PTHR33164">
    <property type="entry name" value="TRANSCRIPTIONAL REGULATOR, MARR FAMILY"/>
    <property type="match status" value="1"/>
</dbReference>
<dbReference type="PRINTS" id="PR00598">
    <property type="entry name" value="HTHMARR"/>
</dbReference>
<dbReference type="Pfam" id="PF01047">
    <property type="entry name" value="MarR"/>
    <property type="match status" value="1"/>
</dbReference>
<name>A0AAP2GGB2_9BACT</name>
<evidence type="ECO:0000313" key="5">
    <source>
        <dbReference type="EMBL" id="MBT1685941.1"/>
    </source>
</evidence>
<evidence type="ECO:0000256" key="3">
    <source>
        <dbReference type="ARBA" id="ARBA00023163"/>
    </source>
</evidence>
<dbReference type="EMBL" id="JAHESC010000005">
    <property type="protein sequence ID" value="MBT1685941.1"/>
    <property type="molecule type" value="Genomic_DNA"/>
</dbReference>
<dbReference type="SUPFAM" id="SSF46785">
    <property type="entry name" value="Winged helix' DNA-binding domain"/>
    <property type="match status" value="1"/>
</dbReference>
<dbReference type="GO" id="GO:0003677">
    <property type="term" value="F:DNA binding"/>
    <property type="evidence" value="ECO:0007669"/>
    <property type="project" value="UniProtKB-KW"/>
</dbReference>
<keyword evidence="1" id="KW-0805">Transcription regulation</keyword>
<dbReference type="InterPro" id="IPR036388">
    <property type="entry name" value="WH-like_DNA-bd_sf"/>
</dbReference>
<dbReference type="InterPro" id="IPR000835">
    <property type="entry name" value="HTH_MarR-typ"/>
</dbReference>
<dbReference type="Gene3D" id="1.10.10.10">
    <property type="entry name" value="Winged helix-like DNA-binding domain superfamily/Winged helix DNA-binding domain"/>
    <property type="match status" value="1"/>
</dbReference>
<dbReference type="GO" id="GO:0003700">
    <property type="term" value="F:DNA-binding transcription factor activity"/>
    <property type="evidence" value="ECO:0007669"/>
    <property type="project" value="InterPro"/>
</dbReference>
<evidence type="ECO:0000256" key="2">
    <source>
        <dbReference type="ARBA" id="ARBA00023125"/>
    </source>
</evidence>